<proteinExistence type="predicted"/>
<name>A0A813KH42_POLGL</name>
<feature type="non-terminal residue" evidence="2">
    <location>
        <position position="50"/>
    </location>
</feature>
<evidence type="ECO:0000256" key="1">
    <source>
        <dbReference type="SAM" id="MobiDB-lite"/>
    </source>
</evidence>
<organism evidence="2 3">
    <name type="scientific">Polarella glacialis</name>
    <name type="common">Dinoflagellate</name>
    <dbReference type="NCBI Taxonomy" id="89957"/>
    <lineage>
        <taxon>Eukaryota</taxon>
        <taxon>Sar</taxon>
        <taxon>Alveolata</taxon>
        <taxon>Dinophyceae</taxon>
        <taxon>Suessiales</taxon>
        <taxon>Suessiaceae</taxon>
        <taxon>Polarella</taxon>
    </lineage>
</organism>
<reference evidence="2" key="1">
    <citation type="submission" date="2021-02" db="EMBL/GenBank/DDBJ databases">
        <authorList>
            <person name="Dougan E. K."/>
            <person name="Rhodes N."/>
            <person name="Thang M."/>
            <person name="Chan C."/>
        </authorList>
    </citation>
    <scope>NUCLEOTIDE SEQUENCE</scope>
</reference>
<evidence type="ECO:0000313" key="2">
    <source>
        <dbReference type="EMBL" id="CAE8700483.1"/>
    </source>
</evidence>
<comment type="caution">
    <text evidence="2">The sequence shown here is derived from an EMBL/GenBank/DDBJ whole genome shotgun (WGS) entry which is preliminary data.</text>
</comment>
<dbReference type="AlphaFoldDB" id="A0A813KH42"/>
<sequence length="50" mass="5134">SEEAVFGKSDAAVPGTEDGPGSAKRSLSADSEASDLAKRRRLDAEEGSPE</sequence>
<dbReference type="EMBL" id="CAJNNW010029505">
    <property type="protein sequence ID" value="CAE8700483.1"/>
    <property type="molecule type" value="Genomic_DNA"/>
</dbReference>
<protein>
    <submittedName>
        <fullName evidence="2">Uncharacterized protein</fullName>
    </submittedName>
</protein>
<accession>A0A813KH42</accession>
<feature type="region of interest" description="Disordered" evidence="1">
    <location>
        <begin position="1"/>
        <end position="50"/>
    </location>
</feature>
<gene>
    <name evidence="2" type="ORF">PGLA2088_LOCUS31646</name>
</gene>
<dbReference type="Proteomes" id="UP000626109">
    <property type="component" value="Unassembled WGS sequence"/>
</dbReference>
<evidence type="ECO:0000313" key="3">
    <source>
        <dbReference type="Proteomes" id="UP000626109"/>
    </source>
</evidence>